<organism evidence="8 9">
    <name type="scientific">Leucothrix arctica</name>
    <dbReference type="NCBI Taxonomy" id="1481894"/>
    <lineage>
        <taxon>Bacteria</taxon>
        <taxon>Pseudomonadati</taxon>
        <taxon>Pseudomonadota</taxon>
        <taxon>Gammaproteobacteria</taxon>
        <taxon>Thiotrichales</taxon>
        <taxon>Thiotrichaceae</taxon>
        <taxon>Leucothrix</taxon>
    </lineage>
</organism>
<dbReference type="UniPathway" id="UPA00124"/>
<evidence type="ECO:0000256" key="4">
    <source>
        <dbReference type="ARBA" id="ARBA00017099"/>
    </source>
</evidence>
<dbReference type="RefSeq" id="WP_109822522.1">
    <property type="nucleotide sequence ID" value="NZ_QGKL01000019.1"/>
</dbReference>
<evidence type="ECO:0000259" key="7">
    <source>
        <dbReference type="Pfam" id="PF04321"/>
    </source>
</evidence>
<keyword evidence="6" id="KW-0560">Oxidoreductase</keyword>
<evidence type="ECO:0000256" key="6">
    <source>
        <dbReference type="RuleBase" id="RU364082"/>
    </source>
</evidence>
<dbReference type="SUPFAM" id="SSF51735">
    <property type="entry name" value="NAD(P)-binding Rossmann-fold domains"/>
    <property type="match status" value="1"/>
</dbReference>
<comment type="cofactor">
    <cofactor evidence="6">
        <name>Mg(2+)</name>
        <dbReference type="ChEBI" id="CHEBI:18420"/>
    </cofactor>
    <text evidence="6">Binds 1 Mg(2+) ion per monomer.</text>
</comment>
<evidence type="ECO:0000256" key="3">
    <source>
        <dbReference type="ARBA" id="ARBA00012929"/>
    </source>
</evidence>
<name>A0A317CME3_9GAMM</name>
<evidence type="ECO:0000313" key="8">
    <source>
        <dbReference type="EMBL" id="PWQ97480.1"/>
    </source>
</evidence>
<dbReference type="OrthoDB" id="9801056at2"/>
<evidence type="ECO:0000256" key="5">
    <source>
        <dbReference type="ARBA" id="ARBA00048200"/>
    </source>
</evidence>
<dbReference type="AlphaFoldDB" id="A0A317CME3"/>
<sequence length="288" mass="30747">MPNKILITGASGYLAHRLIPIATGYGEVVGTARKAESVYQPADALSLDLLDADAIKRVVEKVRPTAIIHAAAINPGCGDEMMVGVNHHASATLAEVASRLGIRLVFVSSESGYSGNAAPYSDHAIPDPSNLYGTSKVAGEQAVLSILPESVAVRTSLIYGLDKIDRGTQGFRERLKRGEPLTLFDDVLRQPVWVDSLSHALCRLATEFTDITGTMNVVGDEVMSRAVFGLAMMKHWCIEAGDNVSLVSGAEIKGMQMDLRCSCERAKALGITLPGVSEVLALHHSDTH</sequence>
<dbReference type="InterPro" id="IPR036291">
    <property type="entry name" value="NAD(P)-bd_dom_sf"/>
</dbReference>
<evidence type="ECO:0000313" key="9">
    <source>
        <dbReference type="Proteomes" id="UP000245506"/>
    </source>
</evidence>
<reference evidence="8 9" key="1">
    <citation type="submission" date="2018-05" db="EMBL/GenBank/DDBJ databases">
        <title>Leucothrix arctica sp. nov., isolated from Arctic seawater.</title>
        <authorList>
            <person name="Choi A."/>
            <person name="Baek K."/>
        </authorList>
    </citation>
    <scope>NUCLEOTIDE SEQUENCE [LARGE SCALE GENOMIC DNA]</scope>
    <source>
        <strain evidence="8 9">IMCC9719</strain>
    </source>
</reference>
<dbReference type="UniPathway" id="UPA00281"/>
<gene>
    <name evidence="8" type="ORF">DKT75_06025</name>
</gene>
<evidence type="ECO:0000256" key="2">
    <source>
        <dbReference type="ARBA" id="ARBA00010944"/>
    </source>
</evidence>
<protein>
    <recommendedName>
        <fullName evidence="4 6">dTDP-4-dehydrorhamnose reductase</fullName>
        <ecNumber evidence="3 6">1.1.1.133</ecNumber>
    </recommendedName>
</protein>
<dbReference type="InterPro" id="IPR005913">
    <property type="entry name" value="dTDP_dehydrorham_reduct"/>
</dbReference>
<comment type="caution">
    <text evidence="8">The sequence shown here is derived from an EMBL/GenBank/DDBJ whole genome shotgun (WGS) entry which is preliminary data.</text>
</comment>
<dbReference type="GO" id="GO:0009243">
    <property type="term" value="P:O antigen biosynthetic process"/>
    <property type="evidence" value="ECO:0007669"/>
    <property type="project" value="UniProtKB-UniPathway"/>
</dbReference>
<dbReference type="GO" id="GO:0019305">
    <property type="term" value="P:dTDP-rhamnose biosynthetic process"/>
    <property type="evidence" value="ECO:0007669"/>
    <property type="project" value="UniProtKB-UniPathway"/>
</dbReference>
<feature type="domain" description="RmlD-like substrate binding" evidence="7">
    <location>
        <begin position="4"/>
        <end position="240"/>
    </location>
</feature>
<evidence type="ECO:0000256" key="1">
    <source>
        <dbReference type="ARBA" id="ARBA00004781"/>
    </source>
</evidence>
<dbReference type="PANTHER" id="PTHR10491">
    <property type="entry name" value="DTDP-4-DEHYDRORHAMNOSE REDUCTASE"/>
    <property type="match status" value="1"/>
</dbReference>
<comment type="function">
    <text evidence="6">Catalyzes the reduction of dTDP-6-deoxy-L-lyxo-4-hexulose to yield dTDP-L-rhamnose.</text>
</comment>
<dbReference type="Gene3D" id="3.40.50.720">
    <property type="entry name" value="NAD(P)-binding Rossmann-like Domain"/>
    <property type="match status" value="1"/>
</dbReference>
<dbReference type="EMBL" id="QGKL01000019">
    <property type="protein sequence ID" value="PWQ97480.1"/>
    <property type="molecule type" value="Genomic_DNA"/>
</dbReference>
<dbReference type="PANTHER" id="PTHR10491:SF4">
    <property type="entry name" value="METHIONINE ADENOSYLTRANSFERASE 2 SUBUNIT BETA"/>
    <property type="match status" value="1"/>
</dbReference>
<comment type="pathway">
    <text evidence="1 6">Carbohydrate biosynthesis; dTDP-L-rhamnose biosynthesis.</text>
</comment>
<dbReference type="EC" id="1.1.1.133" evidence="3 6"/>
<dbReference type="GO" id="GO:0008831">
    <property type="term" value="F:dTDP-4-dehydrorhamnose reductase activity"/>
    <property type="evidence" value="ECO:0007669"/>
    <property type="project" value="UniProtKB-EC"/>
</dbReference>
<accession>A0A317CME3</accession>
<dbReference type="Pfam" id="PF04321">
    <property type="entry name" value="RmlD_sub_bind"/>
    <property type="match status" value="1"/>
</dbReference>
<comment type="similarity">
    <text evidence="2 6">Belongs to the dTDP-4-dehydrorhamnose reductase family.</text>
</comment>
<keyword evidence="6" id="KW-0521">NADP</keyword>
<keyword evidence="9" id="KW-1185">Reference proteome</keyword>
<dbReference type="InterPro" id="IPR029903">
    <property type="entry name" value="RmlD-like-bd"/>
</dbReference>
<dbReference type="Proteomes" id="UP000245506">
    <property type="component" value="Unassembled WGS sequence"/>
</dbReference>
<comment type="catalytic activity">
    <reaction evidence="5 6">
        <text>dTDP-beta-L-rhamnose + NADP(+) = dTDP-4-dehydro-beta-L-rhamnose + NADPH + H(+)</text>
        <dbReference type="Rhea" id="RHEA:21796"/>
        <dbReference type="ChEBI" id="CHEBI:15378"/>
        <dbReference type="ChEBI" id="CHEBI:57510"/>
        <dbReference type="ChEBI" id="CHEBI:57783"/>
        <dbReference type="ChEBI" id="CHEBI:58349"/>
        <dbReference type="ChEBI" id="CHEBI:62830"/>
        <dbReference type="EC" id="1.1.1.133"/>
    </reaction>
</comment>
<proteinExistence type="inferred from homology"/>